<gene>
    <name evidence="1" type="ORF">SPELUC_LOCUS17842</name>
</gene>
<name>A0ACA9RL28_9GLOM</name>
<proteinExistence type="predicted"/>
<evidence type="ECO:0000313" key="2">
    <source>
        <dbReference type="Proteomes" id="UP000789366"/>
    </source>
</evidence>
<keyword evidence="2" id="KW-1185">Reference proteome</keyword>
<comment type="caution">
    <text evidence="1">The sequence shown here is derived from an EMBL/GenBank/DDBJ whole genome shotgun (WGS) entry which is preliminary data.</text>
</comment>
<evidence type="ECO:0000313" key="1">
    <source>
        <dbReference type="EMBL" id="CAG8798497.1"/>
    </source>
</evidence>
<reference evidence="1" key="1">
    <citation type="submission" date="2021-06" db="EMBL/GenBank/DDBJ databases">
        <authorList>
            <person name="Kallberg Y."/>
            <person name="Tangrot J."/>
            <person name="Rosling A."/>
        </authorList>
    </citation>
    <scope>NUCLEOTIDE SEQUENCE</scope>
    <source>
        <strain evidence="1">28 12/20/2015</strain>
    </source>
</reference>
<organism evidence="1 2">
    <name type="scientific">Cetraspora pellucida</name>
    <dbReference type="NCBI Taxonomy" id="1433469"/>
    <lineage>
        <taxon>Eukaryota</taxon>
        <taxon>Fungi</taxon>
        <taxon>Fungi incertae sedis</taxon>
        <taxon>Mucoromycota</taxon>
        <taxon>Glomeromycotina</taxon>
        <taxon>Glomeromycetes</taxon>
        <taxon>Diversisporales</taxon>
        <taxon>Gigasporaceae</taxon>
        <taxon>Cetraspora</taxon>
    </lineage>
</organism>
<accession>A0ACA9RL28</accession>
<dbReference type="EMBL" id="CAJVPW010077061">
    <property type="protein sequence ID" value="CAG8798497.1"/>
    <property type="molecule type" value="Genomic_DNA"/>
</dbReference>
<dbReference type="Proteomes" id="UP000789366">
    <property type="component" value="Unassembled WGS sequence"/>
</dbReference>
<sequence>SRENLTDENLDIASISCYHHITNTQFEDIFATPTITQQNDIAKRYGLQKWFPILDKL</sequence>
<protein>
    <submittedName>
        <fullName evidence="1">12711_t:CDS:1</fullName>
    </submittedName>
</protein>
<feature type="non-terminal residue" evidence="1">
    <location>
        <position position="1"/>
    </location>
</feature>